<dbReference type="EMBL" id="FOVP01000012">
    <property type="protein sequence ID" value="SFN98348.1"/>
    <property type="molecule type" value="Genomic_DNA"/>
</dbReference>
<accession>A0A1I5DGI9</accession>
<dbReference type="AlphaFoldDB" id="A0A1I5DGI9"/>
<dbReference type="Proteomes" id="UP000198599">
    <property type="component" value="Unassembled WGS sequence"/>
</dbReference>
<feature type="transmembrane region" description="Helical" evidence="1">
    <location>
        <begin position="43"/>
        <end position="63"/>
    </location>
</feature>
<keyword evidence="3" id="KW-1185">Reference proteome</keyword>
<reference evidence="3" key="1">
    <citation type="submission" date="2016-10" db="EMBL/GenBank/DDBJ databases">
        <authorList>
            <person name="Varghese N."/>
            <person name="Submissions S."/>
        </authorList>
    </citation>
    <scope>NUCLEOTIDE SEQUENCE [LARGE SCALE GENOMIC DNA]</scope>
    <source>
        <strain evidence="3">DSM 28463</strain>
    </source>
</reference>
<name>A0A1I5DGI9_9RHOB</name>
<evidence type="ECO:0000256" key="1">
    <source>
        <dbReference type="SAM" id="Phobius"/>
    </source>
</evidence>
<evidence type="ECO:0000313" key="3">
    <source>
        <dbReference type="Proteomes" id="UP000198599"/>
    </source>
</evidence>
<organism evidence="2 3">
    <name type="scientific">Roseovarius lutimaris</name>
    <dbReference type="NCBI Taxonomy" id="1005928"/>
    <lineage>
        <taxon>Bacteria</taxon>
        <taxon>Pseudomonadati</taxon>
        <taxon>Pseudomonadota</taxon>
        <taxon>Alphaproteobacteria</taxon>
        <taxon>Rhodobacterales</taxon>
        <taxon>Roseobacteraceae</taxon>
        <taxon>Roseovarius</taxon>
    </lineage>
</organism>
<gene>
    <name evidence="2" type="ORF">SAMN04487859_112119</name>
</gene>
<feature type="transmembrane region" description="Helical" evidence="1">
    <location>
        <begin position="21"/>
        <end position="37"/>
    </location>
</feature>
<dbReference type="RefSeq" id="WP_092839001.1">
    <property type="nucleotide sequence ID" value="NZ_FOVP01000012.1"/>
</dbReference>
<protein>
    <recommendedName>
        <fullName evidence="4">DUF2933 domain-containing protein</fullName>
    </recommendedName>
</protein>
<dbReference type="InterPro" id="IPR021682">
    <property type="entry name" value="DUF2933"/>
</dbReference>
<proteinExistence type="predicted"/>
<dbReference type="STRING" id="1005928.SAMN04487859_112119"/>
<sequence>MTDPDQSKHEPAPRFWKSRTRVALIVFVAVAAILLGFEHRVHIFAGNGLIIALLLGCIVMHFFMHGGHGGGGHGGHDGDKS</sequence>
<dbReference type="Pfam" id="PF11666">
    <property type="entry name" value="DUF2933"/>
    <property type="match status" value="1"/>
</dbReference>
<evidence type="ECO:0000313" key="2">
    <source>
        <dbReference type="EMBL" id="SFN98348.1"/>
    </source>
</evidence>
<keyword evidence="1" id="KW-1133">Transmembrane helix</keyword>
<evidence type="ECO:0008006" key="4">
    <source>
        <dbReference type="Google" id="ProtNLM"/>
    </source>
</evidence>
<keyword evidence="1" id="KW-0812">Transmembrane</keyword>
<keyword evidence="1" id="KW-0472">Membrane</keyword>